<feature type="chain" id="PRO_5042820199" evidence="2">
    <location>
        <begin position="28"/>
        <end position="103"/>
    </location>
</feature>
<organism evidence="3 4">
    <name type="scientific">Clitoria ternatea</name>
    <name type="common">Butterfly pea</name>
    <dbReference type="NCBI Taxonomy" id="43366"/>
    <lineage>
        <taxon>Eukaryota</taxon>
        <taxon>Viridiplantae</taxon>
        <taxon>Streptophyta</taxon>
        <taxon>Embryophyta</taxon>
        <taxon>Tracheophyta</taxon>
        <taxon>Spermatophyta</taxon>
        <taxon>Magnoliopsida</taxon>
        <taxon>eudicotyledons</taxon>
        <taxon>Gunneridae</taxon>
        <taxon>Pentapetalae</taxon>
        <taxon>rosids</taxon>
        <taxon>fabids</taxon>
        <taxon>Fabales</taxon>
        <taxon>Fabaceae</taxon>
        <taxon>Papilionoideae</taxon>
        <taxon>50 kb inversion clade</taxon>
        <taxon>NPAAA clade</taxon>
        <taxon>indigoferoid/millettioid clade</taxon>
        <taxon>Phaseoleae</taxon>
        <taxon>Clitoria</taxon>
    </lineage>
</organism>
<comment type="caution">
    <text evidence="3">The sequence shown here is derived from an EMBL/GenBank/DDBJ whole genome shotgun (WGS) entry which is preliminary data.</text>
</comment>
<gene>
    <name evidence="3" type="ORF">RJT34_05264</name>
</gene>
<evidence type="ECO:0000313" key="4">
    <source>
        <dbReference type="Proteomes" id="UP001359559"/>
    </source>
</evidence>
<feature type="compositionally biased region" description="Pro residues" evidence="1">
    <location>
        <begin position="73"/>
        <end position="103"/>
    </location>
</feature>
<keyword evidence="4" id="KW-1185">Reference proteome</keyword>
<dbReference type="Proteomes" id="UP001359559">
    <property type="component" value="Unassembled WGS sequence"/>
</dbReference>
<protein>
    <submittedName>
        <fullName evidence="3">Uncharacterized protein</fullName>
    </submittedName>
</protein>
<dbReference type="AlphaFoldDB" id="A0AAN9K2X6"/>
<evidence type="ECO:0000313" key="3">
    <source>
        <dbReference type="EMBL" id="KAK7308923.1"/>
    </source>
</evidence>
<feature type="signal peptide" evidence="2">
    <location>
        <begin position="1"/>
        <end position="27"/>
    </location>
</feature>
<name>A0AAN9K2X6_CLITE</name>
<dbReference type="EMBL" id="JAYKXN010000002">
    <property type="protein sequence ID" value="KAK7308923.1"/>
    <property type="molecule type" value="Genomic_DNA"/>
</dbReference>
<sequence>MWRSSSSSLLLVTIILAFTILTKPGVGVVLQHAQGPPPGFNYEIPKRAPPVRPPIHHPRGSPPKKLPVIPDAPFRPPIHPPIPLPPRPPNRIPHGPVRPPPHV</sequence>
<reference evidence="3 4" key="1">
    <citation type="submission" date="2024-01" db="EMBL/GenBank/DDBJ databases">
        <title>The genomes of 5 underutilized Papilionoideae crops provide insights into root nodulation and disease resistance.</title>
        <authorList>
            <person name="Yuan L."/>
        </authorList>
    </citation>
    <scope>NUCLEOTIDE SEQUENCE [LARGE SCALE GENOMIC DNA]</scope>
    <source>
        <strain evidence="3">LY-2023</strain>
        <tissue evidence="3">Leaf</tissue>
    </source>
</reference>
<keyword evidence="2" id="KW-0732">Signal</keyword>
<feature type="region of interest" description="Disordered" evidence="1">
    <location>
        <begin position="40"/>
        <end position="103"/>
    </location>
</feature>
<evidence type="ECO:0000256" key="2">
    <source>
        <dbReference type="SAM" id="SignalP"/>
    </source>
</evidence>
<evidence type="ECO:0000256" key="1">
    <source>
        <dbReference type="SAM" id="MobiDB-lite"/>
    </source>
</evidence>
<accession>A0AAN9K2X6</accession>
<proteinExistence type="predicted"/>